<accession>A0A7X0F5W3</accession>
<dbReference type="EMBL" id="JACHOU010000002">
    <property type="protein sequence ID" value="MBB6353679.1"/>
    <property type="molecule type" value="Genomic_DNA"/>
</dbReference>
<dbReference type="SUPFAM" id="SSF55961">
    <property type="entry name" value="Bet v1-like"/>
    <property type="match status" value="1"/>
</dbReference>
<evidence type="ECO:0000256" key="1">
    <source>
        <dbReference type="ARBA" id="ARBA00006817"/>
    </source>
</evidence>
<dbReference type="Gene3D" id="3.30.530.20">
    <property type="match status" value="1"/>
</dbReference>
<reference evidence="3 4" key="1">
    <citation type="submission" date="2020-08" db="EMBL/GenBank/DDBJ databases">
        <title>Genomic Encyclopedia of Type Strains, Phase IV (KMG-IV): sequencing the most valuable type-strain genomes for metagenomic binning, comparative biology and taxonomic classification.</title>
        <authorList>
            <person name="Goeker M."/>
        </authorList>
    </citation>
    <scope>NUCLEOTIDE SEQUENCE [LARGE SCALE GENOMIC DNA]</scope>
    <source>
        <strain evidence="3 4">DSM 7051</strain>
    </source>
</reference>
<protein>
    <submittedName>
        <fullName evidence="3">Uncharacterized protein YndB with AHSA1/START domain</fullName>
    </submittedName>
</protein>
<dbReference type="InterPro" id="IPR023393">
    <property type="entry name" value="START-like_dom_sf"/>
</dbReference>
<gene>
    <name evidence="3" type="ORF">GGR00_001447</name>
</gene>
<keyword evidence="4" id="KW-1185">Reference proteome</keyword>
<proteinExistence type="inferred from homology"/>
<dbReference type="CDD" id="cd08893">
    <property type="entry name" value="SRPBCC_CalC_Aha1-like_GntR-HTH"/>
    <property type="match status" value="1"/>
</dbReference>
<name>A0A7X0F5W3_9HYPH</name>
<comment type="similarity">
    <text evidence="1">Belongs to the AHA1 family.</text>
</comment>
<dbReference type="InterPro" id="IPR013538">
    <property type="entry name" value="ASHA1/2-like_C"/>
</dbReference>
<dbReference type="AlphaFoldDB" id="A0A7X0F5W3"/>
<organism evidence="3 4">
    <name type="scientific">Aminobacter aganoensis</name>
    <dbReference type="NCBI Taxonomy" id="83264"/>
    <lineage>
        <taxon>Bacteria</taxon>
        <taxon>Pseudomonadati</taxon>
        <taxon>Pseudomonadota</taxon>
        <taxon>Alphaproteobacteria</taxon>
        <taxon>Hyphomicrobiales</taxon>
        <taxon>Phyllobacteriaceae</taxon>
        <taxon>Aminobacter</taxon>
    </lineage>
</organism>
<evidence type="ECO:0000313" key="4">
    <source>
        <dbReference type="Proteomes" id="UP000536262"/>
    </source>
</evidence>
<feature type="domain" description="Activator of Hsp90 ATPase homologue 1/2-like C-terminal" evidence="2">
    <location>
        <begin position="17"/>
        <end position="140"/>
    </location>
</feature>
<dbReference type="Pfam" id="PF08327">
    <property type="entry name" value="AHSA1"/>
    <property type="match status" value="1"/>
</dbReference>
<dbReference type="Proteomes" id="UP000536262">
    <property type="component" value="Unassembled WGS sequence"/>
</dbReference>
<sequence>MTTEKTSFVYVTYILSTPQKVFEAVTRPDVARRYWGHENVSDWSPGSKWEHVRANDERTVELVGKVIEISPPSRLVISWANASQAADPASHSRVTFEIEEYESMVRLTVIHDELEAGSGMANGISKGWPIVLSSLKSFLETGRALDIFAKPKAA</sequence>
<dbReference type="RefSeq" id="WP_184698791.1">
    <property type="nucleotide sequence ID" value="NZ_BAABEG010000001.1"/>
</dbReference>
<evidence type="ECO:0000313" key="3">
    <source>
        <dbReference type="EMBL" id="MBB6353679.1"/>
    </source>
</evidence>
<evidence type="ECO:0000259" key="2">
    <source>
        <dbReference type="Pfam" id="PF08327"/>
    </source>
</evidence>
<comment type="caution">
    <text evidence="3">The sequence shown here is derived from an EMBL/GenBank/DDBJ whole genome shotgun (WGS) entry which is preliminary data.</text>
</comment>